<sequence>MRKDHPRTAICPVEEDVASGCDASTRAKSRSSPQIKARKVLMLERARQQMAIRQMEAIRVERVIVGNVLVELLSDPAFVALLRSQGIVTMPRRLRDNLEGRSP</sequence>
<gene>
    <name evidence="1" type="ORF">PQR57_45890</name>
</gene>
<evidence type="ECO:0000313" key="2">
    <source>
        <dbReference type="Proteomes" id="UP001629230"/>
    </source>
</evidence>
<name>A0ABW9B8N6_9BURK</name>
<proteinExistence type="predicted"/>
<accession>A0ABW9B8N6</accession>
<reference evidence="1 2" key="1">
    <citation type="journal article" date="2024" name="Chem. Sci.">
        <title>Discovery of megapolipeptins by genome mining of a Burkholderiales bacteria collection.</title>
        <authorList>
            <person name="Paulo B.S."/>
            <person name="Recchia M.J.J."/>
            <person name="Lee S."/>
            <person name="Fergusson C.H."/>
            <person name="Romanowski S.B."/>
            <person name="Hernandez A."/>
            <person name="Krull N."/>
            <person name="Liu D.Y."/>
            <person name="Cavanagh H."/>
            <person name="Bos A."/>
            <person name="Gray C.A."/>
            <person name="Murphy B.T."/>
            <person name="Linington R.G."/>
            <person name="Eustaquio A.S."/>
        </authorList>
    </citation>
    <scope>NUCLEOTIDE SEQUENCE [LARGE SCALE GENOMIC DNA]</scope>
    <source>
        <strain evidence="1 2">RL17-350-BIC-A</strain>
    </source>
</reference>
<comment type="caution">
    <text evidence="1">The sequence shown here is derived from an EMBL/GenBank/DDBJ whole genome shotgun (WGS) entry which is preliminary data.</text>
</comment>
<keyword evidence="2" id="KW-1185">Reference proteome</keyword>
<protein>
    <submittedName>
        <fullName evidence="1">Uncharacterized protein</fullName>
    </submittedName>
</protein>
<evidence type="ECO:0000313" key="1">
    <source>
        <dbReference type="EMBL" id="MFM0008224.1"/>
    </source>
</evidence>
<dbReference type="RefSeq" id="WP_408183182.1">
    <property type="nucleotide sequence ID" value="NZ_JAQQEZ010000088.1"/>
</dbReference>
<dbReference type="Proteomes" id="UP001629230">
    <property type="component" value="Unassembled WGS sequence"/>
</dbReference>
<organism evidence="1 2">
    <name type="scientific">Paraburkholderia dipogonis</name>
    <dbReference type="NCBI Taxonomy" id="1211383"/>
    <lineage>
        <taxon>Bacteria</taxon>
        <taxon>Pseudomonadati</taxon>
        <taxon>Pseudomonadota</taxon>
        <taxon>Betaproteobacteria</taxon>
        <taxon>Burkholderiales</taxon>
        <taxon>Burkholderiaceae</taxon>
        <taxon>Paraburkholderia</taxon>
    </lineage>
</organism>
<dbReference type="EMBL" id="JAQQEZ010000088">
    <property type="protein sequence ID" value="MFM0008224.1"/>
    <property type="molecule type" value="Genomic_DNA"/>
</dbReference>